<dbReference type="Gene3D" id="2.160.10.10">
    <property type="entry name" value="Hexapeptide repeat proteins"/>
    <property type="match status" value="1"/>
</dbReference>
<dbReference type="GO" id="GO:0005975">
    <property type="term" value="P:carbohydrate metabolic process"/>
    <property type="evidence" value="ECO:0007669"/>
    <property type="project" value="InterPro"/>
</dbReference>
<dbReference type="PANTHER" id="PTHR22572">
    <property type="entry name" value="SUGAR-1-PHOSPHATE GUANYL TRANSFERASE"/>
    <property type="match status" value="1"/>
</dbReference>
<dbReference type="Pfam" id="PF25087">
    <property type="entry name" value="GMPPB_C"/>
    <property type="match status" value="1"/>
</dbReference>
<dbReference type="SUPFAM" id="SSF53738">
    <property type="entry name" value="Phosphoglucomutase, first 3 domains"/>
    <property type="match status" value="2"/>
</dbReference>
<dbReference type="InterPro" id="IPR016055">
    <property type="entry name" value="A-D-PHexomutase_a/b/a-I/II/III"/>
</dbReference>
<dbReference type="InterPro" id="IPR036900">
    <property type="entry name" value="A-D-PHexomutase_C_sf"/>
</dbReference>
<evidence type="ECO:0000259" key="4">
    <source>
        <dbReference type="Pfam" id="PF02878"/>
    </source>
</evidence>
<dbReference type="Pfam" id="PF00483">
    <property type="entry name" value="NTP_transferase"/>
    <property type="match status" value="1"/>
</dbReference>
<dbReference type="SUPFAM" id="SSF55957">
    <property type="entry name" value="Phosphoglucomutase, C-terminal domain"/>
    <property type="match status" value="1"/>
</dbReference>
<sequence length="830" mass="92654">MKAVIMAGGKGSRLRPLTCTLPKPMMPVMNKPMMFYTIELLKKYGITDIAVTLQYLPKIVEDYFGEGEELGVNLTYFEEHLPLGTAGGVRNATDFLDETFVVISGDALTDYDLKKALDFHKEKKGMCTMLLTRVEDPLEFGVCTLNGDNRVIRYLEKPGWGEVFSDTVNTGIYIMEPEIFDLYPEDTFFDYSRDLFPLMLEKDLPLYGFTAQGYWSDIGDLTQYRQAHMDILQGKIDIPLEGRKMAEDIWVGEHTRIDPQAEVKGPIFIGNNCTIEKNAVLEEYNVIGDNNIIEEGASLKRSILWNHNYVGSQAELRGTIIGSQCVVKSKATLLEGSVVADHCSLGVNSTLEPDVKLWPRKNVEDNSTLHTSLVWSEGAGPRYFGLSGIWGIPNVEITPEFVVKLAEAYGTALEPGAEIAISSDRDSFAQVLKRAFCAGLLSTGINTVDIGTATAPVNRYAVKVLSVQGGAHICLVEEEDFKIMIEFLDEYGINAPRSWERKIENTLQQEEFRRVNFKKMGELKYLPQLADAYVERIVRTVQADLLRRKYYRLVIDYDFDNLSSQVMPLLEKLGCQVISLTRRDEPAPYYFKGGASGGQSGSGEEGSYPLQALADSVVRSNADLGASIERNGERITLITEKGEILSNEIKTALNVMVALSSSQQKKIGVPVSAPSVIEKLAEKYQGEVVRTRVSPRAVMEVARDNYFQLHFDALYSLVLLLDHLARQNIKLSQAVEEIPSFSMYNLSLPARRSEVGRIMGSLMEESKDHKVETIDGIKIFHQKGWTLIIPDANEPAFNIISESSSPEEAEKLASHYAERIKELQAEGGNL</sequence>
<dbReference type="AlphaFoldDB" id="A0A424YEU6"/>
<dbReference type="Gene3D" id="3.90.550.10">
    <property type="entry name" value="Spore Coat Polysaccharide Biosynthesis Protein SpsA, Chain A"/>
    <property type="match status" value="1"/>
</dbReference>
<gene>
    <name evidence="6" type="ORF">D5R97_05100</name>
</gene>
<accession>A0A424YEU6</accession>
<dbReference type="InterPro" id="IPR056729">
    <property type="entry name" value="GMPPB_C"/>
</dbReference>
<feature type="domain" description="Alpha-D-phosphohexomutase alpha/beta/alpha" evidence="4">
    <location>
        <begin position="382"/>
        <end position="513"/>
    </location>
</feature>
<evidence type="ECO:0000256" key="2">
    <source>
        <dbReference type="ARBA" id="ARBA00010231"/>
    </source>
</evidence>
<evidence type="ECO:0000256" key="1">
    <source>
        <dbReference type="ARBA" id="ARBA00007274"/>
    </source>
</evidence>
<comment type="caution">
    <text evidence="6">The sequence shown here is derived from an EMBL/GenBank/DDBJ whole genome shotgun (WGS) entry which is preliminary data.</text>
</comment>
<dbReference type="Pfam" id="PF02878">
    <property type="entry name" value="PGM_PMM_I"/>
    <property type="match status" value="1"/>
</dbReference>
<dbReference type="EMBL" id="QZAA01000131">
    <property type="protein sequence ID" value="RQD76117.1"/>
    <property type="molecule type" value="Genomic_DNA"/>
</dbReference>
<feature type="domain" description="Mannose-1-phosphate guanyltransferase C-terminal" evidence="5">
    <location>
        <begin position="264"/>
        <end position="366"/>
    </location>
</feature>
<dbReference type="InterPro" id="IPR029044">
    <property type="entry name" value="Nucleotide-diphossugar_trans"/>
</dbReference>
<reference evidence="6 7" key="1">
    <citation type="submission" date="2018-08" db="EMBL/GenBank/DDBJ databases">
        <title>The metabolism and importance of syntrophic acetate oxidation coupled to methane or sulfide production in haloalkaline environments.</title>
        <authorList>
            <person name="Timmers P.H.A."/>
            <person name="Vavourakis C.D."/>
            <person name="Sorokin D.Y."/>
            <person name="Sinninghe Damste J.S."/>
            <person name="Muyzer G."/>
            <person name="Stams A.J.M."/>
            <person name="Plugge C.M."/>
        </authorList>
    </citation>
    <scope>NUCLEOTIDE SEQUENCE [LARGE SCALE GENOMIC DNA]</scope>
    <source>
        <strain evidence="6">MSAO_Bac1</strain>
    </source>
</reference>
<dbReference type="CDD" id="cd04181">
    <property type="entry name" value="NTP_transferase"/>
    <property type="match status" value="1"/>
</dbReference>
<comment type="similarity">
    <text evidence="1">Belongs to the transferase hexapeptide repeat family.</text>
</comment>
<dbReference type="Proteomes" id="UP000285138">
    <property type="component" value="Unassembled WGS sequence"/>
</dbReference>
<comment type="similarity">
    <text evidence="2">Belongs to the phosphohexose mutase family.</text>
</comment>
<proteinExistence type="inferred from homology"/>
<protein>
    <recommendedName>
        <fullName evidence="8">Nucleotidyltransferase</fullName>
    </recommendedName>
</protein>
<dbReference type="InterPro" id="IPR005844">
    <property type="entry name" value="A-D-PHexomutase_a/b/a-I"/>
</dbReference>
<evidence type="ECO:0000313" key="6">
    <source>
        <dbReference type="EMBL" id="RQD76117.1"/>
    </source>
</evidence>
<organism evidence="6 7">
    <name type="scientific">Candidatus Syntrophonatronum acetioxidans</name>
    <dbReference type="NCBI Taxonomy" id="1795816"/>
    <lineage>
        <taxon>Bacteria</taxon>
        <taxon>Bacillati</taxon>
        <taxon>Bacillota</taxon>
        <taxon>Clostridia</taxon>
        <taxon>Eubacteriales</taxon>
        <taxon>Syntrophomonadaceae</taxon>
        <taxon>Candidatus Syntrophonatronum</taxon>
    </lineage>
</organism>
<evidence type="ECO:0000259" key="3">
    <source>
        <dbReference type="Pfam" id="PF00483"/>
    </source>
</evidence>
<dbReference type="InterPro" id="IPR050486">
    <property type="entry name" value="Mannose-1P_guanyltransferase"/>
</dbReference>
<dbReference type="GO" id="GO:0016868">
    <property type="term" value="F:intramolecular phosphotransferase activity"/>
    <property type="evidence" value="ECO:0007669"/>
    <property type="project" value="InterPro"/>
</dbReference>
<dbReference type="Gene3D" id="3.30.310.50">
    <property type="entry name" value="Alpha-D-phosphohexomutase, C-terminal domain"/>
    <property type="match status" value="1"/>
</dbReference>
<feature type="domain" description="Nucleotidyl transferase" evidence="3">
    <location>
        <begin position="2"/>
        <end position="233"/>
    </location>
</feature>
<evidence type="ECO:0008006" key="8">
    <source>
        <dbReference type="Google" id="ProtNLM"/>
    </source>
</evidence>
<dbReference type="Gene3D" id="3.40.120.10">
    <property type="entry name" value="Alpha-D-Glucose-1,6-Bisphosphate, subunit A, domain 3"/>
    <property type="match status" value="3"/>
</dbReference>
<evidence type="ECO:0000313" key="7">
    <source>
        <dbReference type="Proteomes" id="UP000285138"/>
    </source>
</evidence>
<dbReference type="InterPro" id="IPR005835">
    <property type="entry name" value="NTP_transferase_dom"/>
</dbReference>
<dbReference type="InterPro" id="IPR011004">
    <property type="entry name" value="Trimer_LpxA-like_sf"/>
</dbReference>
<dbReference type="SUPFAM" id="SSF53448">
    <property type="entry name" value="Nucleotide-diphospho-sugar transferases"/>
    <property type="match status" value="1"/>
</dbReference>
<evidence type="ECO:0000259" key="5">
    <source>
        <dbReference type="Pfam" id="PF25087"/>
    </source>
</evidence>
<name>A0A424YEU6_9FIRM</name>
<dbReference type="SUPFAM" id="SSF51161">
    <property type="entry name" value="Trimeric LpxA-like enzymes"/>
    <property type="match status" value="1"/>
</dbReference>